<organism evidence="8 9">
    <name type="scientific">Pirellulimonas nuda</name>
    <dbReference type="NCBI Taxonomy" id="2528009"/>
    <lineage>
        <taxon>Bacteria</taxon>
        <taxon>Pseudomonadati</taxon>
        <taxon>Planctomycetota</taxon>
        <taxon>Planctomycetia</taxon>
        <taxon>Pirellulales</taxon>
        <taxon>Lacipirellulaceae</taxon>
        <taxon>Pirellulimonas</taxon>
    </lineage>
</organism>
<keyword evidence="7" id="KW-0732">Signal</keyword>
<feature type="compositionally biased region" description="Basic residues" evidence="6">
    <location>
        <begin position="553"/>
        <end position="562"/>
    </location>
</feature>
<dbReference type="GO" id="GO:0016491">
    <property type="term" value="F:oxidoreductase activity"/>
    <property type="evidence" value="ECO:0007669"/>
    <property type="project" value="UniProtKB-KW"/>
</dbReference>
<evidence type="ECO:0000256" key="7">
    <source>
        <dbReference type="SAM" id="SignalP"/>
    </source>
</evidence>
<dbReference type="EMBL" id="CP036291">
    <property type="protein sequence ID" value="QDU89572.1"/>
    <property type="molecule type" value="Genomic_DNA"/>
</dbReference>
<dbReference type="GO" id="GO:0051539">
    <property type="term" value="F:4 iron, 4 sulfur cluster binding"/>
    <property type="evidence" value="ECO:0007669"/>
    <property type="project" value="UniProtKB-KW"/>
</dbReference>
<evidence type="ECO:0000256" key="2">
    <source>
        <dbReference type="ARBA" id="ARBA00022723"/>
    </source>
</evidence>
<reference evidence="8 9" key="1">
    <citation type="submission" date="2019-02" db="EMBL/GenBank/DDBJ databases">
        <title>Deep-cultivation of Planctomycetes and their phenomic and genomic characterization uncovers novel biology.</title>
        <authorList>
            <person name="Wiegand S."/>
            <person name="Jogler M."/>
            <person name="Boedeker C."/>
            <person name="Pinto D."/>
            <person name="Vollmers J."/>
            <person name="Rivas-Marin E."/>
            <person name="Kohn T."/>
            <person name="Peeters S.H."/>
            <person name="Heuer A."/>
            <person name="Rast P."/>
            <person name="Oberbeckmann S."/>
            <person name="Bunk B."/>
            <person name="Jeske O."/>
            <person name="Meyerdierks A."/>
            <person name="Storesund J.E."/>
            <person name="Kallscheuer N."/>
            <person name="Luecker S."/>
            <person name="Lage O.M."/>
            <person name="Pohl T."/>
            <person name="Merkel B.J."/>
            <person name="Hornburger P."/>
            <person name="Mueller R.-W."/>
            <person name="Bruemmer F."/>
            <person name="Labrenz M."/>
            <person name="Spormann A.M."/>
            <person name="Op den Camp H."/>
            <person name="Overmann J."/>
            <person name="Amann R."/>
            <person name="Jetten M.S.M."/>
            <person name="Mascher T."/>
            <person name="Medema M.H."/>
            <person name="Devos D.P."/>
            <person name="Kaster A.-K."/>
            <person name="Ovreas L."/>
            <person name="Rohde M."/>
            <person name="Galperin M.Y."/>
            <person name="Jogler C."/>
        </authorList>
    </citation>
    <scope>NUCLEOTIDE SEQUENCE [LARGE SCALE GENOMIC DNA]</scope>
    <source>
        <strain evidence="8 9">Pla175</strain>
    </source>
</reference>
<dbReference type="RefSeq" id="WP_145286373.1">
    <property type="nucleotide sequence ID" value="NZ_CP036291.1"/>
</dbReference>
<dbReference type="Proteomes" id="UP000317429">
    <property type="component" value="Chromosome"/>
</dbReference>
<evidence type="ECO:0000256" key="4">
    <source>
        <dbReference type="ARBA" id="ARBA00023004"/>
    </source>
</evidence>
<dbReference type="AlphaFoldDB" id="A0A518DDS9"/>
<protein>
    <submittedName>
        <fullName evidence="8">FAD dependent oxidoreductase</fullName>
    </submittedName>
</protein>
<dbReference type="GO" id="GO:0046872">
    <property type="term" value="F:metal ion binding"/>
    <property type="evidence" value="ECO:0007669"/>
    <property type="project" value="UniProtKB-KW"/>
</dbReference>
<feature type="region of interest" description="Disordered" evidence="6">
    <location>
        <begin position="552"/>
        <end position="574"/>
    </location>
</feature>
<dbReference type="OrthoDB" id="287984at2"/>
<keyword evidence="2" id="KW-0479">Metal-binding</keyword>
<feature type="signal peptide" evidence="7">
    <location>
        <begin position="1"/>
        <end position="22"/>
    </location>
</feature>
<dbReference type="PANTHER" id="PTHR43498">
    <property type="entry name" value="FERREDOXIN:COB-COM HETERODISULFIDE REDUCTASE SUBUNIT A"/>
    <property type="match status" value="1"/>
</dbReference>
<name>A0A518DDS9_9BACT</name>
<evidence type="ECO:0000313" key="9">
    <source>
        <dbReference type="Proteomes" id="UP000317429"/>
    </source>
</evidence>
<dbReference type="KEGG" id="pnd:Pla175_29640"/>
<evidence type="ECO:0000313" key="8">
    <source>
        <dbReference type="EMBL" id="QDU89572.1"/>
    </source>
</evidence>
<keyword evidence="1" id="KW-0004">4Fe-4S</keyword>
<keyword evidence="4" id="KW-0408">Iron</keyword>
<dbReference type="InterPro" id="IPR036188">
    <property type="entry name" value="FAD/NAD-bd_sf"/>
</dbReference>
<accession>A0A518DDS9</accession>
<evidence type="ECO:0000256" key="1">
    <source>
        <dbReference type="ARBA" id="ARBA00022485"/>
    </source>
</evidence>
<proteinExistence type="predicted"/>
<keyword evidence="3" id="KW-0560">Oxidoreductase</keyword>
<dbReference type="InterPro" id="IPR039650">
    <property type="entry name" value="HdrA-like"/>
</dbReference>
<evidence type="ECO:0000256" key="3">
    <source>
        <dbReference type="ARBA" id="ARBA00023002"/>
    </source>
</evidence>
<dbReference type="Pfam" id="PF12831">
    <property type="entry name" value="FAD_oxidored"/>
    <property type="match status" value="1"/>
</dbReference>
<evidence type="ECO:0000256" key="6">
    <source>
        <dbReference type="SAM" id="MobiDB-lite"/>
    </source>
</evidence>
<dbReference type="SUPFAM" id="SSF51905">
    <property type="entry name" value="FAD/NAD(P)-binding domain"/>
    <property type="match status" value="1"/>
</dbReference>
<keyword evidence="9" id="KW-1185">Reference proteome</keyword>
<gene>
    <name evidence="8" type="ORF">Pla175_29640</name>
</gene>
<evidence type="ECO:0000256" key="5">
    <source>
        <dbReference type="ARBA" id="ARBA00023014"/>
    </source>
</evidence>
<feature type="chain" id="PRO_5022062388" evidence="7">
    <location>
        <begin position="23"/>
        <end position="574"/>
    </location>
</feature>
<dbReference type="PANTHER" id="PTHR43498:SF1">
    <property type="entry name" value="COB--COM HETERODISULFIDE REDUCTASE IRON-SULFUR SUBUNIT A"/>
    <property type="match status" value="1"/>
</dbReference>
<keyword evidence="5" id="KW-0411">Iron-sulfur</keyword>
<sequence length="574" mass="63283" precursor="true">MVSPARALLLLVLACAITAADAREVESDIVVYGGTSAGVAAAVQAKRMGKTVALVCPEQRLGGMSSGGLGFTDAGSVAVIGGVAREFYHRVWRHYQDDSAWRWQPRDAFNNRGQGVAAIERSTQTMWVFEPRVAAQVFEDLVAEHGVQVYRDEWLDRTPGVGVSLSNGRIQSIATLAGSRYSAGVFIDASYEGDLIAAAGVRCHVGRESSAAYDEPHNGVQRDAIHHPHNFAVLASPVDAHRIPGDPSSGLLPRICSDPPGANGEGDHRIQAYCYRLCLTDHPENRLPIERPARYDPGQYELLLRVFETGWRGFFHKYDPIPNRKTDVNNHGPFSMDNIGFNYEYPEATYQRRAEMLAEHRDYQQGLLYFVSHDPRVPEDIRSQARQWGLAKDEFPEQEGWSSQLYIREARRMVGRYVMTEHDVTGARPVPEPVGMGSYTLDSHNVQRYVDENGKVQNEGDIGVHVPPYGIAYGALTPREEECKNLLAPVCLSASHIAYGSIRMEPVFMVLGQSAATAAALALDDDCGVQEVDYQRLKSRLVADGQVLSYAKKQARPAHPRGARSPTEGAKLAK</sequence>